<dbReference type="AlphaFoldDB" id="A0A4Z1E2C4"/>
<name>A0A4Z1E2C4_9MICO</name>
<comment type="caution">
    <text evidence="1">The sequence shown here is derived from an EMBL/GenBank/DDBJ whole genome shotgun (WGS) entry which is preliminary data.</text>
</comment>
<dbReference type="OrthoDB" id="9890263at2"/>
<dbReference type="PROSITE" id="PS51257">
    <property type="entry name" value="PROKAR_LIPOPROTEIN"/>
    <property type="match status" value="1"/>
</dbReference>
<keyword evidence="2" id="KW-1185">Reference proteome</keyword>
<dbReference type="RefSeq" id="WP_135849225.1">
    <property type="nucleotide sequence ID" value="NZ_RHPJ01000002.1"/>
</dbReference>
<protein>
    <submittedName>
        <fullName evidence="1">Uncharacterized protein</fullName>
    </submittedName>
</protein>
<evidence type="ECO:0000313" key="2">
    <source>
        <dbReference type="Proteomes" id="UP000297318"/>
    </source>
</evidence>
<sequence>MSRGRGTIRVVGAGALIALGLTGCSAIGDAVSDATGQAACAVVTPIATDVGAQVQVVADQIELDPSGAITTLTALQERVDGAVDVTSGDIASALGTVSTRVGDLIAQAEQVRDGGVVDQATVDGIETSIVDGLTSLAGDCEAEGEQPSATP</sequence>
<evidence type="ECO:0000313" key="1">
    <source>
        <dbReference type="EMBL" id="TGO05178.1"/>
    </source>
</evidence>
<reference evidence="1 2" key="1">
    <citation type="submission" date="2018-11" db="EMBL/GenBank/DDBJ databases">
        <title>Complete genome sequencing of the Actinobacteria Serinibacter sp. K3-2.</title>
        <authorList>
            <person name="Rakitin A.L."/>
            <person name="Beletsky A.V."/>
            <person name="Mardanov A.V."/>
            <person name="Ravin N.V."/>
            <person name="Gromova A.S."/>
            <person name="Filippova S.N."/>
            <person name="Gal'Chenko V.F."/>
        </authorList>
    </citation>
    <scope>NUCLEOTIDE SEQUENCE [LARGE SCALE GENOMIC DNA]</scope>
    <source>
        <strain evidence="1 2">K3-2</strain>
    </source>
</reference>
<dbReference type="Proteomes" id="UP000297318">
    <property type="component" value="Unassembled WGS sequence"/>
</dbReference>
<accession>A0A4Z1E2C4</accession>
<organism evidence="1 2">
    <name type="scientific">Serinibacter arcticus</name>
    <dbReference type="NCBI Taxonomy" id="1655435"/>
    <lineage>
        <taxon>Bacteria</taxon>
        <taxon>Bacillati</taxon>
        <taxon>Actinomycetota</taxon>
        <taxon>Actinomycetes</taxon>
        <taxon>Micrococcales</taxon>
        <taxon>Beutenbergiaceae</taxon>
        <taxon>Serinibacter</taxon>
    </lineage>
</organism>
<proteinExistence type="predicted"/>
<gene>
    <name evidence="1" type="ORF">SERN_1182</name>
</gene>
<dbReference type="EMBL" id="RHPJ01000002">
    <property type="protein sequence ID" value="TGO05178.1"/>
    <property type="molecule type" value="Genomic_DNA"/>
</dbReference>